<evidence type="ECO:0000256" key="10">
    <source>
        <dbReference type="ARBA" id="ARBA00023209"/>
    </source>
</evidence>
<evidence type="ECO:0000256" key="2">
    <source>
        <dbReference type="ARBA" id="ARBA00022516"/>
    </source>
</evidence>
<evidence type="ECO:0000256" key="9">
    <source>
        <dbReference type="ARBA" id="ARBA00023098"/>
    </source>
</evidence>
<dbReference type="AlphaFoldDB" id="A0A6J7EFZ1"/>
<evidence type="ECO:0000256" key="11">
    <source>
        <dbReference type="ARBA" id="ARBA00023264"/>
    </source>
</evidence>
<keyword evidence="3" id="KW-0808">Transferase</keyword>
<evidence type="ECO:0000259" key="12">
    <source>
        <dbReference type="PROSITE" id="PS50146"/>
    </source>
</evidence>
<keyword evidence="6" id="KW-0418">Kinase</keyword>
<dbReference type="GO" id="GO:0008654">
    <property type="term" value="P:phospholipid biosynthetic process"/>
    <property type="evidence" value="ECO:0007669"/>
    <property type="project" value="UniProtKB-KW"/>
</dbReference>
<dbReference type="Pfam" id="PF19279">
    <property type="entry name" value="YegS_C"/>
    <property type="match status" value="1"/>
</dbReference>
<evidence type="ECO:0000256" key="7">
    <source>
        <dbReference type="ARBA" id="ARBA00022840"/>
    </source>
</evidence>
<proteinExistence type="predicted"/>
<dbReference type="InterPro" id="IPR016064">
    <property type="entry name" value="NAD/diacylglycerol_kinase_sf"/>
</dbReference>
<evidence type="ECO:0000256" key="1">
    <source>
        <dbReference type="ARBA" id="ARBA00001946"/>
    </source>
</evidence>
<dbReference type="InterPro" id="IPR001206">
    <property type="entry name" value="Diacylglycerol_kinase_cat_dom"/>
</dbReference>
<dbReference type="PROSITE" id="PS50146">
    <property type="entry name" value="DAGK"/>
    <property type="match status" value="1"/>
</dbReference>
<dbReference type="InterPro" id="IPR005218">
    <property type="entry name" value="Diacylglycerol/lipid_kinase"/>
</dbReference>
<keyword evidence="8" id="KW-0460">Magnesium</keyword>
<dbReference type="Gene3D" id="3.40.50.10330">
    <property type="entry name" value="Probable inorganic polyphosphate/atp-NAD kinase, domain 1"/>
    <property type="match status" value="1"/>
</dbReference>
<accession>A0A6J7EFZ1</accession>
<keyword evidence="2" id="KW-0444">Lipid biosynthesis</keyword>
<evidence type="ECO:0000256" key="5">
    <source>
        <dbReference type="ARBA" id="ARBA00022741"/>
    </source>
</evidence>
<dbReference type="GO" id="GO:0005886">
    <property type="term" value="C:plasma membrane"/>
    <property type="evidence" value="ECO:0007669"/>
    <property type="project" value="TreeGrafter"/>
</dbReference>
<dbReference type="SMART" id="SM00046">
    <property type="entry name" value="DAGKc"/>
    <property type="match status" value="1"/>
</dbReference>
<dbReference type="GO" id="GO:0046872">
    <property type="term" value="F:metal ion binding"/>
    <property type="evidence" value="ECO:0007669"/>
    <property type="project" value="UniProtKB-KW"/>
</dbReference>
<dbReference type="Pfam" id="PF00781">
    <property type="entry name" value="DAGK_cat"/>
    <property type="match status" value="1"/>
</dbReference>
<dbReference type="GO" id="GO:0005524">
    <property type="term" value="F:ATP binding"/>
    <property type="evidence" value="ECO:0007669"/>
    <property type="project" value="UniProtKB-KW"/>
</dbReference>
<evidence type="ECO:0000256" key="4">
    <source>
        <dbReference type="ARBA" id="ARBA00022723"/>
    </source>
</evidence>
<dbReference type="InterPro" id="IPR050187">
    <property type="entry name" value="Lipid_Phosphate_FormReg"/>
</dbReference>
<gene>
    <name evidence="13" type="ORF">UFOPK3423_01424</name>
</gene>
<keyword evidence="11" id="KW-1208">Phospholipid metabolism</keyword>
<dbReference type="GO" id="GO:0016301">
    <property type="term" value="F:kinase activity"/>
    <property type="evidence" value="ECO:0007669"/>
    <property type="project" value="UniProtKB-KW"/>
</dbReference>
<evidence type="ECO:0000256" key="6">
    <source>
        <dbReference type="ARBA" id="ARBA00022777"/>
    </source>
</evidence>
<dbReference type="SUPFAM" id="SSF111331">
    <property type="entry name" value="NAD kinase/diacylglycerol kinase-like"/>
    <property type="match status" value="1"/>
</dbReference>
<dbReference type="PANTHER" id="PTHR12358:SF106">
    <property type="entry name" value="LIPID KINASE YEGS"/>
    <property type="match status" value="1"/>
</dbReference>
<sequence>MRQVLLIASPVSGGGRVPRLLPAVTGRLRDLGVDCRVVLTDDLEHARDLTREALGGEQIPVAFGGDGLAGAVAGAAYAVTPGAALIGVLPGGSGNDFCRHSGIGGDPVAACDLLALGQAAPIDLGEANTRIFLGIASLGFDSEANAAANRAPRFLGRGIYVYGALSALLGWHQAAFTIETSDGSEQFPGWSVICANTSVYGAGMFIAPEARTDDGLLDVVTIRDTGRLHFLRAFPKVFRGTHLRDPAVQLTRAAEVRVSSSREFVVYADGEEVARTPVTVRALPAAVKVLLPASA</sequence>
<keyword evidence="5" id="KW-0547">Nucleotide-binding</keyword>
<dbReference type="PANTHER" id="PTHR12358">
    <property type="entry name" value="SPHINGOSINE KINASE"/>
    <property type="match status" value="1"/>
</dbReference>
<dbReference type="InterPro" id="IPR017438">
    <property type="entry name" value="ATP-NAD_kinase_N"/>
</dbReference>
<dbReference type="NCBIfam" id="TIGR00147">
    <property type="entry name" value="YegS/Rv2252/BmrU family lipid kinase"/>
    <property type="match status" value="1"/>
</dbReference>
<keyword evidence="10" id="KW-0594">Phospholipid biosynthesis</keyword>
<dbReference type="InterPro" id="IPR045540">
    <property type="entry name" value="YegS/DAGK_C"/>
</dbReference>
<keyword evidence="9" id="KW-0443">Lipid metabolism</keyword>
<feature type="domain" description="DAGKc" evidence="12">
    <location>
        <begin position="1"/>
        <end position="131"/>
    </location>
</feature>
<dbReference type="EMBL" id="CAFBLQ010000191">
    <property type="protein sequence ID" value="CAB4881856.1"/>
    <property type="molecule type" value="Genomic_DNA"/>
</dbReference>
<comment type="cofactor">
    <cofactor evidence="1">
        <name>Mg(2+)</name>
        <dbReference type="ChEBI" id="CHEBI:18420"/>
    </cofactor>
</comment>
<protein>
    <submittedName>
        <fullName evidence="13">Unannotated protein</fullName>
    </submittedName>
</protein>
<keyword evidence="7" id="KW-0067">ATP-binding</keyword>
<evidence type="ECO:0000256" key="3">
    <source>
        <dbReference type="ARBA" id="ARBA00022679"/>
    </source>
</evidence>
<dbReference type="Gene3D" id="2.60.200.40">
    <property type="match status" value="1"/>
</dbReference>
<reference evidence="13" key="1">
    <citation type="submission" date="2020-05" db="EMBL/GenBank/DDBJ databases">
        <authorList>
            <person name="Chiriac C."/>
            <person name="Salcher M."/>
            <person name="Ghai R."/>
            <person name="Kavagutti S V."/>
        </authorList>
    </citation>
    <scope>NUCLEOTIDE SEQUENCE</scope>
</reference>
<organism evidence="13">
    <name type="scientific">freshwater metagenome</name>
    <dbReference type="NCBI Taxonomy" id="449393"/>
    <lineage>
        <taxon>unclassified sequences</taxon>
        <taxon>metagenomes</taxon>
        <taxon>ecological metagenomes</taxon>
    </lineage>
</organism>
<evidence type="ECO:0000256" key="8">
    <source>
        <dbReference type="ARBA" id="ARBA00022842"/>
    </source>
</evidence>
<name>A0A6J7EFZ1_9ZZZZ</name>
<keyword evidence="4" id="KW-0479">Metal-binding</keyword>
<evidence type="ECO:0000313" key="13">
    <source>
        <dbReference type="EMBL" id="CAB4881856.1"/>
    </source>
</evidence>